<proteinExistence type="predicted"/>
<keyword evidence="2" id="KW-1185">Reference proteome</keyword>
<dbReference type="EMBL" id="JACHJH010000005">
    <property type="protein sequence ID" value="MBB4894839.1"/>
    <property type="molecule type" value="Genomic_DNA"/>
</dbReference>
<comment type="caution">
    <text evidence="1">The sequence shown here is derived from an EMBL/GenBank/DDBJ whole genome shotgun (WGS) entry which is preliminary data.</text>
</comment>
<dbReference type="RefSeq" id="WP_184350587.1">
    <property type="nucleotide sequence ID" value="NZ_JACHJH010000005.1"/>
</dbReference>
<dbReference type="Proteomes" id="UP000556084">
    <property type="component" value="Unassembled WGS sequence"/>
</dbReference>
<accession>A0A7W7LRB4</accession>
<sequence length="98" mass="10621">MTTDIEAAAQQADAFLAGKKKADDMAFMLGRALAEMGIRVGDRDSWPQLMGRASLSGEPHVYLGTVPLTRALKLVDALIHAESVKRDAPHLRRPGHDS</sequence>
<gene>
    <name evidence="1" type="ORF">FHS39_003897</name>
</gene>
<dbReference type="AlphaFoldDB" id="A0A7W7LRB4"/>
<organism evidence="1 2">
    <name type="scientific">Streptomyces olivoverticillatus</name>
    <dbReference type="NCBI Taxonomy" id="66427"/>
    <lineage>
        <taxon>Bacteria</taxon>
        <taxon>Bacillati</taxon>
        <taxon>Actinomycetota</taxon>
        <taxon>Actinomycetes</taxon>
        <taxon>Kitasatosporales</taxon>
        <taxon>Streptomycetaceae</taxon>
        <taxon>Streptomyces</taxon>
    </lineage>
</organism>
<name>A0A7W7LRB4_9ACTN</name>
<protein>
    <submittedName>
        <fullName evidence="1">Uncharacterized protein</fullName>
    </submittedName>
</protein>
<evidence type="ECO:0000313" key="2">
    <source>
        <dbReference type="Proteomes" id="UP000556084"/>
    </source>
</evidence>
<reference evidence="1 2" key="1">
    <citation type="submission" date="2020-08" db="EMBL/GenBank/DDBJ databases">
        <title>Genomic Encyclopedia of Type Strains, Phase III (KMG-III): the genomes of soil and plant-associated and newly described type strains.</title>
        <authorList>
            <person name="Whitman W."/>
        </authorList>
    </citation>
    <scope>NUCLEOTIDE SEQUENCE [LARGE SCALE GENOMIC DNA]</scope>
    <source>
        <strain evidence="1 2">CECT 3266</strain>
    </source>
</reference>
<evidence type="ECO:0000313" key="1">
    <source>
        <dbReference type="EMBL" id="MBB4894839.1"/>
    </source>
</evidence>